<protein>
    <submittedName>
        <fullName evidence="3">BRCT domain-containing protein</fullName>
    </submittedName>
</protein>
<reference evidence="3" key="2">
    <citation type="submission" date="2022-01" db="EMBL/GenBank/DDBJ databases">
        <authorList>
            <person name="Yamashiro T."/>
            <person name="Shiraishi A."/>
            <person name="Satake H."/>
            <person name="Nakayama K."/>
        </authorList>
    </citation>
    <scope>NUCLEOTIDE SEQUENCE</scope>
</reference>
<organism evidence="3 4">
    <name type="scientific">Tanacetum coccineum</name>
    <dbReference type="NCBI Taxonomy" id="301880"/>
    <lineage>
        <taxon>Eukaryota</taxon>
        <taxon>Viridiplantae</taxon>
        <taxon>Streptophyta</taxon>
        <taxon>Embryophyta</taxon>
        <taxon>Tracheophyta</taxon>
        <taxon>Spermatophyta</taxon>
        <taxon>Magnoliopsida</taxon>
        <taxon>eudicotyledons</taxon>
        <taxon>Gunneridae</taxon>
        <taxon>Pentapetalae</taxon>
        <taxon>asterids</taxon>
        <taxon>campanulids</taxon>
        <taxon>Asterales</taxon>
        <taxon>Asteraceae</taxon>
        <taxon>Asteroideae</taxon>
        <taxon>Anthemideae</taxon>
        <taxon>Anthemidinae</taxon>
        <taxon>Tanacetum</taxon>
    </lineage>
</organism>
<accession>A0ABQ5BIX8</accession>
<evidence type="ECO:0000313" key="4">
    <source>
        <dbReference type="Proteomes" id="UP001151760"/>
    </source>
</evidence>
<feature type="domain" description="BRCT" evidence="2">
    <location>
        <begin position="24"/>
        <end position="52"/>
    </location>
</feature>
<dbReference type="PROSITE" id="PS50172">
    <property type="entry name" value="BRCT"/>
    <property type="match status" value="1"/>
</dbReference>
<name>A0ABQ5BIX8_9ASTR</name>
<comment type="caution">
    <text evidence="3">The sequence shown here is derived from an EMBL/GenBank/DDBJ whole genome shotgun (WGS) entry which is preliminary data.</text>
</comment>
<dbReference type="InterPro" id="IPR036420">
    <property type="entry name" value="BRCT_dom_sf"/>
</dbReference>
<proteinExistence type="predicted"/>
<dbReference type="EMBL" id="BQNB010013233">
    <property type="protein sequence ID" value="GJT13473.1"/>
    <property type="molecule type" value="Genomic_DNA"/>
</dbReference>
<feature type="region of interest" description="Disordered" evidence="1">
    <location>
        <begin position="120"/>
        <end position="153"/>
    </location>
</feature>
<feature type="compositionally biased region" description="Acidic residues" evidence="1">
    <location>
        <begin position="136"/>
        <end position="153"/>
    </location>
</feature>
<gene>
    <name evidence="3" type="ORF">Tco_0860515</name>
</gene>
<dbReference type="PANTHER" id="PTHR47776:SF2">
    <property type="entry name" value="RING-TYPE E3 UBIQUITIN TRANSFERASE BRCA1"/>
    <property type="match status" value="1"/>
</dbReference>
<keyword evidence="4" id="KW-1185">Reference proteome</keyword>
<reference evidence="3" key="1">
    <citation type="journal article" date="2022" name="Int. J. Mol. Sci.">
        <title>Draft Genome of Tanacetum Coccineum: Genomic Comparison of Closely Related Tanacetum-Family Plants.</title>
        <authorList>
            <person name="Yamashiro T."/>
            <person name="Shiraishi A."/>
            <person name="Nakayama K."/>
            <person name="Satake H."/>
        </authorList>
    </citation>
    <scope>NUCLEOTIDE SEQUENCE</scope>
</reference>
<sequence>MDPTWKRFCRFTRNECELSKDYRKLKIIVVNHRWVEDCVEKGRRVLESSYMEHCGLVIGPLLLEIPVAANEFRSVFGEASTSRSFCKTRVIDVESDDGGDDDWTRSSLLKEIIRRLKAPVQDEPDLPEGSVIEDHSDIDDDLDCLCSDSSEED</sequence>
<dbReference type="Gene3D" id="3.40.50.10190">
    <property type="entry name" value="BRCT domain"/>
    <property type="match status" value="1"/>
</dbReference>
<dbReference type="InterPro" id="IPR001357">
    <property type="entry name" value="BRCT_dom"/>
</dbReference>
<evidence type="ECO:0000256" key="1">
    <source>
        <dbReference type="SAM" id="MobiDB-lite"/>
    </source>
</evidence>
<dbReference type="Proteomes" id="UP001151760">
    <property type="component" value="Unassembled WGS sequence"/>
</dbReference>
<dbReference type="PANTHER" id="PTHR47776">
    <property type="entry name" value="F5A8.9 PROTEIN"/>
    <property type="match status" value="1"/>
</dbReference>
<evidence type="ECO:0000259" key="2">
    <source>
        <dbReference type="PROSITE" id="PS50172"/>
    </source>
</evidence>
<evidence type="ECO:0000313" key="3">
    <source>
        <dbReference type="EMBL" id="GJT13473.1"/>
    </source>
</evidence>
<dbReference type="SUPFAM" id="SSF52113">
    <property type="entry name" value="BRCT domain"/>
    <property type="match status" value="1"/>
</dbReference>